<sequence>MSNLTAVDPPWNPCYRLIPSRFPPISVFENVASAEDFDTLYAVQALVNPRIRQEVGEIDLVPAADRVFGVGSSPIMAAFCHLNPEGSRFSDGTWGVYYGAQTLETAVAEVGHHRTKFLEATAQPAIDVDLRCYIATVQAPLLDVRAVAEIHVPDSYAASREFAKAHRAQGAAGLLYRSVRDPEHECVAIFRPPAIRVPVTQGPHVTLCWDGQRVKAWYRKSDIHAV</sequence>
<dbReference type="Pfam" id="PF08808">
    <property type="entry name" value="RES"/>
    <property type="match status" value="1"/>
</dbReference>
<name>A0ABW7HKP7_9BURK</name>
<dbReference type="SMART" id="SM00953">
    <property type="entry name" value="RES"/>
    <property type="match status" value="1"/>
</dbReference>
<accession>A0ABW7HKP7</accession>
<organism evidence="2 3">
    <name type="scientific">Pelomonas candidula</name>
    <dbReference type="NCBI Taxonomy" id="3299025"/>
    <lineage>
        <taxon>Bacteria</taxon>
        <taxon>Pseudomonadati</taxon>
        <taxon>Pseudomonadota</taxon>
        <taxon>Betaproteobacteria</taxon>
        <taxon>Burkholderiales</taxon>
        <taxon>Sphaerotilaceae</taxon>
        <taxon>Roseateles</taxon>
    </lineage>
</organism>
<keyword evidence="3" id="KW-1185">Reference proteome</keyword>
<evidence type="ECO:0000313" key="3">
    <source>
        <dbReference type="Proteomes" id="UP001606134"/>
    </source>
</evidence>
<comment type="caution">
    <text evidence="2">The sequence shown here is derived from an EMBL/GenBank/DDBJ whole genome shotgun (WGS) entry which is preliminary data.</text>
</comment>
<dbReference type="Proteomes" id="UP001606134">
    <property type="component" value="Unassembled WGS sequence"/>
</dbReference>
<dbReference type="RefSeq" id="WP_394416769.1">
    <property type="nucleotide sequence ID" value="NZ_JBIGIC010000017.1"/>
</dbReference>
<dbReference type="EMBL" id="JBIGIC010000017">
    <property type="protein sequence ID" value="MFG6490057.1"/>
    <property type="molecule type" value="Genomic_DNA"/>
</dbReference>
<evidence type="ECO:0000313" key="2">
    <source>
        <dbReference type="EMBL" id="MFG6490057.1"/>
    </source>
</evidence>
<reference evidence="2 3" key="1">
    <citation type="submission" date="2024-08" db="EMBL/GenBank/DDBJ databases">
        <authorList>
            <person name="Lu H."/>
        </authorList>
    </citation>
    <scope>NUCLEOTIDE SEQUENCE [LARGE SCALE GENOMIC DNA]</scope>
    <source>
        <strain evidence="2 3">BYS78W</strain>
    </source>
</reference>
<protein>
    <submittedName>
        <fullName evidence="2">RES family NAD+ phosphorylase</fullName>
    </submittedName>
</protein>
<proteinExistence type="predicted"/>
<gene>
    <name evidence="2" type="ORF">ACG04R_25500</name>
</gene>
<evidence type="ECO:0000259" key="1">
    <source>
        <dbReference type="SMART" id="SM00953"/>
    </source>
</evidence>
<feature type="domain" description="RES" evidence="1">
    <location>
        <begin position="78"/>
        <end position="201"/>
    </location>
</feature>
<dbReference type="InterPro" id="IPR014914">
    <property type="entry name" value="RES_dom"/>
</dbReference>